<dbReference type="AlphaFoldDB" id="W6TKA6"/>
<protein>
    <submittedName>
        <fullName evidence="1">Uncharacterized protein</fullName>
    </submittedName>
</protein>
<dbReference type="Proteomes" id="UP000019148">
    <property type="component" value="Unassembled WGS sequence"/>
</dbReference>
<organism evidence="1 2">
    <name type="scientific">Borrelia duttonii CR2A</name>
    <dbReference type="NCBI Taxonomy" id="1432657"/>
    <lineage>
        <taxon>Bacteria</taxon>
        <taxon>Pseudomonadati</taxon>
        <taxon>Spirochaetota</taxon>
        <taxon>Spirochaetia</taxon>
        <taxon>Spirochaetales</taxon>
        <taxon>Borreliaceae</taxon>
        <taxon>Borrelia</taxon>
    </lineage>
</organism>
<accession>W6TKA6</accession>
<proteinExistence type="predicted"/>
<evidence type="ECO:0000313" key="1">
    <source>
        <dbReference type="EMBL" id="ETZ17664.1"/>
    </source>
</evidence>
<evidence type="ECO:0000313" key="2">
    <source>
        <dbReference type="Proteomes" id="UP000019148"/>
    </source>
</evidence>
<comment type="caution">
    <text evidence="1">The sequence shown here is derived from an EMBL/GenBank/DDBJ whole genome shotgun (WGS) entry which is preliminary data.</text>
</comment>
<sequence>MLQVLVMLSQNKANYFAFVDLNKVRLRIVK</sequence>
<name>W6TKA6_9SPIR</name>
<gene>
    <name evidence="1" type="ORF">BDCR2A_01408</name>
</gene>
<reference evidence="1 2" key="1">
    <citation type="submission" date="2013-12" db="EMBL/GenBank/DDBJ databases">
        <title>Comparative genomics of relapsing fever spirochetes.</title>
        <authorList>
            <person name="Schwan T.G."/>
            <person name="Raffel S.J."/>
            <person name="Porcella S.F."/>
        </authorList>
    </citation>
    <scope>NUCLEOTIDE SEQUENCE [LARGE SCALE GENOMIC DNA]</scope>
    <source>
        <strain evidence="1 2">CR2A</strain>
    </source>
</reference>
<dbReference type="EMBL" id="AZIT01000015">
    <property type="protein sequence ID" value="ETZ17664.1"/>
    <property type="molecule type" value="Genomic_DNA"/>
</dbReference>